<dbReference type="GO" id="GO:1902936">
    <property type="term" value="F:phosphatidylinositol bisphosphate binding"/>
    <property type="evidence" value="ECO:0007669"/>
    <property type="project" value="TreeGrafter"/>
</dbReference>
<dbReference type="GO" id="GO:0044325">
    <property type="term" value="F:transmembrane transporter binding"/>
    <property type="evidence" value="ECO:0007669"/>
    <property type="project" value="TreeGrafter"/>
</dbReference>
<keyword evidence="2 5" id="KW-0812">Transmembrane</keyword>
<keyword evidence="7" id="KW-1185">Reference proteome</keyword>
<dbReference type="Proteomes" id="UP000694403">
    <property type="component" value="Unplaced"/>
</dbReference>
<feature type="transmembrane region" description="Helical" evidence="5">
    <location>
        <begin position="46"/>
        <end position="67"/>
    </location>
</feature>
<feature type="transmembrane region" description="Helical" evidence="5">
    <location>
        <begin position="73"/>
        <end position="95"/>
    </location>
</feature>
<evidence type="ECO:0000256" key="4">
    <source>
        <dbReference type="ARBA" id="ARBA00023136"/>
    </source>
</evidence>
<dbReference type="Ensembl" id="ENSCSRT00000016179.1">
    <property type="protein sequence ID" value="ENSCSRP00000015516.1"/>
    <property type="gene ID" value="ENSCSRG00000011862.1"/>
</dbReference>
<name>A0A8C3XPY5_CHESE</name>
<dbReference type="InterPro" id="IPR028068">
    <property type="entry name" value="PIRT"/>
</dbReference>
<keyword evidence="3 5" id="KW-1133">Transmembrane helix</keyword>
<accession>A0A8C3XPY5</accession>
<dbReference type="PANTHER" id="PTHR16100">
    <property type="entry name" value="PHOSPHOINOSITIDE-INTERACTING PROTEIN FAMILY MEMBER"/>
    <property type="match status" value="1"/>
</dbReference>
<evidence type="ECO:0000256" key="3">
    <source>
        <dbReference type="ARBA" id="ARBA00022989"/>
    </source>
</evidence>
<evidence type="ECO:0000313" key="6">
    <source>
        <dbReference type="Ensembl" id="ENSCSRP00000015516.1"/>
    </source>
</evidence>
<dbReference type="PANTHER" id="PTHR16100:SF4">
    <property type="entry name" value="PHOSPHOINOSITIDE-INTERACTING PROTEIN"/>
    <property type="match status" value="1"/>
</dbReference>
<reference evidence="6" key="1">
    <citation type="submission" date="2025-08" db="UniProtKB">
        <authorList>
            <consortium name="Ensembl"/>
        </authorList>
    </citation>
    <scope>IDENTIFICATION</scope>
</reference>
<evidence type="ECO:0000256" key="1">
    <source>
        <dbReference type="ARBA" id="ARBA00004141"/>
    </source>
</evidence>
<reference evidence="6" key="2">
    <citation type="submission" date="2025-09" db="UniProtKB">
        <authorList>
            <consortium name="Ensembl"/>
        </authorList>
    </citation>
    <scope>IDENTIFICATION</scope>
</reference>
<dbReference type="GO" id="GO:0005886">
    <property type="term" value="C:plasma membrane"/>
    <property type="evidence" value="ECO:0007669"/>
    <property type="project" value="TreeGrafter"/>
</dbReference>
<keyword evidence="4 5" id="KW-0472">Membrane</keyword>
<protein>
    <submittedName>
        <fullName evidence="6">Uncharacterized protein</fullName>
    </submittedName>
</protein>
<proteinExistence type="predicted"/>
<sequence length="116" mass="12931">MSVIKPLPNEEVVLPAADSPASVRMTSEPWFLVRDKSPWTYYNKPITLIAIGGLVFFGGIILTALYFKYVSVPYALGPVCLSIGLMFLITGIVWMPIIKQTIRYNGSPPFYLLLMS</sequence>
<dbReference type="Pfam" id="PF15099">
    <property type="entry name" value="PIRT"/>
    <property type="match status" value="1"/>
</dbReference>
<organism evidence="6 7">
    <name type="scientific">Chelydra serpentina</name>
    <name type="common">Snapping turtle</name>
    <name type="synonym">Testudo serpentina</name>
    <dbReference type="NCBI Taxonomy" id="8475"/>
    <lineage>
        <taxon>Eukaryota</taxon>
        <taxon>Metazoa</taxon>
        <taxon>Chordata</taxon>
        <taxon>Craniata</taxon>
        <taxon>Vertebrata</taxon>
        <taxon>Euteleostomi</taxon>
        <taxon>Archelosauria</taxon>
        <taxon>Testudinata</taxon>
        <taxon>Testudines</taxon>
        <taxon>Cryptodira</taxon>
        <taxon>Durocryptodira</taxon>
        <taxon>Americhelydia</taxon>
        <taxon>Chelydroidea</taxon>
        <taxon>Chelydridae</taxon>
        <taxon>Chelydra</taxon>
    </lineage>
</organism>
<evidence type="ECO:0000256" key="2">
    <source>
        <dbReference type="ARBA" id="ARBA00022692"/>
    </source>
</evidence>
<evidence type="ECO:0000256" key="5">
    <source>
        <dbReference type="SAM" id="Phobius"/>
    </source>
</evidence>
<evidence type="ECO:0000313" key="7">
    <source>
        <dbReference type="Proteomes" id="UP000694403"/>
    </source>
</evidence>
<dbReference type="AlphaFoldDB" id="A0A8C3XPY5"/>
<comment type="subcellular location">
    <subcellularLocation>
        <location evidence="1">Membrane</location>
        <topology evidence="1">Multi-pass membrane protein</topology>
    </subcellularLocation>
</comment>